<proteinExistence type="predicted"/>
<dbReference type="Gene3D" id="3.10.180.10">
    <property type="entry name" value="2,3-Dihydroxybiphenyl 1,2-Dioxygenase, domain 1"/>
    <property type="match status" value="1"/>
</dbReference>
<dbReference type="AlphaFoldDB" id="E6QFG5"/>
<name>E6QFG5_9ZZZZ</name>
<sequence>MPDPNFIILYVDNPLRSADFYTRLLTKSPVQSSQNFAMFALDSGVMLGLWSKHVVEPAATAAGGGGEIAFSVSSRDVVGNLFTDAYSGRIRPLIPR</sequence>
<accession>E6QFG5</accession>
<dbReference type="EMBL" id="CABP01000150">
    <property type="protein sequence ID" value="CBI05956.1"/>
    <property type="molecule type" value="Genomic_DNA"/>
</dbReference>
<dbReference type="SUPFAM" id="SSF54593">
    <property type="entry name" value="Glyoxalase/Bleomycin resistance protein/Dihydroxybiphenyl dioxygenase"/>
    <property type="match status" value="1"/>
</dbReference>
<evidence type="ECO:0000313" key="1">
    <source>
        <dbReference type="EMBL" id="CBI05956.1"/>
    </source>
</evidence>
<protein>
    <recommendedName>
        <fullName evidence="2">Glyoxalase/bleomycin resistance protein/dioxygenase</fullName>
    </recommendedName>
</protein>
<reference evidence="1" key="1">
    <citation type="submission" date="2009-10" db="EMBL/GenBank/DDBJ databases">
        <title>Diversity of trophic interactions inside an arsenic-rich microbial ecosystem.</title>
        <authorList>
            <person name="Bertin P.N."/>
            <person name="Heinrich-Salmeron A."/>
            <person name="Pelletier E."/>
            <person name="Goulhen-Chollet F."/>
            <person name="Arsene-Ploetze F."/>
            <person name="Gallien S."/>
            <person name="Calteau A."/>
            <person name="Vallenet D."/>
            <person name="Casiot C."/>
            <person name="Chane-Woon-Ming B."/>
            <person name="Giloteaux L."/>
            <person name="Barakat M."/>
            <person name="Bonnefoy V."/>
            <person name="Bruneel O."/>
            <person name="Chandler M."/>
            <person name="Cleiss J."/>
            <person name="Duran R."/>
            <person name="Elbaz-Poulichet F."/>
            <person name="Fonknechten N."/>
            <person name="Lauga B."/>
            <person name="Mornico D."/>
            <person name="Ortet P."/>
            <person name="Schaeffer C."/>
            <person name="Siguier P."/>
            <person name="Alexander Thil Smith A."/>
            <person name="Van Dorsselaer A."/>
            <person name="Weissenbach J."/>
            <person name="Medigue C."/>
            <person name="Le Paslier D."/>
        </authorList>
    </citation>
    <scope>NUCLEOTIDE SEQUENCE</scope>
</reference>
<dbReference type="InterPro" id="IPR029068">
    <property type="entry name" value="Glyas_Bleomycin-R_OHBP_Dase"/>
</dbReference>
<evidence type="ECO:0008006" key="2">
    <source>
        <dbReference type="Google" id="ProtNLM"/>
    </source>
</evidence>
<comment type="caution">
    <text evidence="1">The sequence shown here is derived from an EMBL/GenBank/DDBJ whole genome shotgun (WGS) entry which is preliminary data.</text>
</comment>
<gene>
    <name evidence="1" type="ORF">CARN5_0512</name>
</gene>
<organism evidence="1">
    <name type="scientific">mine drainage metagenome</name>
    <dbReference type="NCBI Taxonomy" id="410659"/>
    <lineage>
        <taxon>unclassified sequences</taxon>
        <taxon>metagenomes</taxon>
        <taxon>ecological metagenomes</taxon>
    </lineage>
</organism>